<name>A0AAV5E1J9_ELECO</name>
<accession>A0AAV5E1J9</accession>
<dbReference type="InterPro" id="IPR021109">
    <property type="entry name" value="Peptidase_aspartic_dom_sf"/>
</dbReference>
<dbReference type="SUPFAM" id="SSF50630">
    <property type="entry name" value="Acid proteases"/>
    <property type="match status" value="1"/>
</dbReference>
<proteinExistence type="inferred from homology"/>
<keyword evidence="2" id="KW-0645">Protease</keyword>
<dbReference type="GO" id="GO:0006508">
    <property type="term" value="P:proteolysis"/>
    <property type="evidence" value="ECO:0007669"/>
    <property type="project" value="UniProtKB-KW"/>
</dbReference>
<keyword evidence="6" id="KW-0732">Signal</keyword>
<evidence type="ECO:0000256" key="2">
    <source>
        <dbReference type="ARBA" id="ARBA00022670"/>
    </source>
</evidence>
<evidence type="ECO:0000259" key="7">
    <source>
        <dbReference type="PROSITE" id="PS51767"/>
    </source>
</evidence>
<keyword evidence="3" id="KW-0064">Aspartyl protease</keyword>
<dbReference type="Gene3D" id="2.40.70.10">
    <property type="entry name" value="Acid Proteases"/>
    <property type="match status" value="2"/>
</dbReference>
<keyword evidence="5" id="KW-0325">Glycoprotein</keyword>
<dbReference type="PANTHER" id="PTHR47967">
    <property type="entry name" value="OS07G0603500 PROTEIN-RELATED"/>
    <property type="match status" value="1"/>
</dbReference>
<organism evidence="8 9">
    <name type="scientific">Eleusine coracana subsp. coracana</name>
    <dbReference type="NCBI Taxonomy" id="191504"/>
    <lineage>
        <taxon>Eukaryota</taxon>
        <taxon>Viridiplantae</taxon>
        <taxon>Streptophyta</taxon>
        <taxon>Embryophyta</taxon>
        <taxon>Tracheophyta</taxon>
        <taxon>Spermatophyta</taxon>
        <taxon>Magnoliopsida</taxon>
        <taxon>Liliopsida</taxon>
        <taxon>Poales</taxon>
        <taxon>Poaceae</taxon>
        <taxon>PACMAD clade</taxon>
        <taxon>Chloridoideae</taxon>
        <taxon>Cynodonteae</taxon>
        <taxon>Eleusininae</taxon>
        <taxon>Eleusine</taxon>
    </lineage>
</organism>
<comment type="similarity">
    <text evidence="1">Belongs to the peptidase A1 family.</text>
</comment>
<dbReference type="GO" id="GO:0005576">
    <property type="term" value="C:extracellular region"/>
    <property type="evidence" value="ECO:0007669"/>
    <property type="project" value="TreeGrafter"/>
</dbReference>
<dbReference type="Pfam" id="PF14543">
    <property type="entry name" value="TAXi_N"/>
    <property type="match status" value="1"/>
</dbReference>
<keyword evidence="9" id="KW-1185">Reference proteome</keyword>
<evidence type="ECO:0000256" key="5">
    <source>
        <dbReference type="ARBA" id="ARBA00023180"/>
    </source>
</evidence>
<dbReference type="GO" id="GO:0004190">
    <property type="term" value="F:aspartic-type endopeptidase activity"/>
    <property type="evidence" value="ECO:0007669"/>
    <property type="project" value="UniProtKB-KW"/>
</dbReference>
<feature type="domain" description="Peptidase A1" evidence="7">
    <location>
        <begin position="91"/>
        <end position="435"/>
    </location>
</feature>
<comment type="caution">
    <text evidence="8">The sequence shown here is derived from an EMBL/GenBank/DDBJ whole genome shotgun (WGS) entry which is preliminary data.</text>
</comment>
<dbReference type="PROSITE" id="PS51767">
    <property type="entry name" value="PEPTIDASE_A1"/>
    <property type="match status" value="1"/>
</dbReference>
<dbReference type="InterPro" id="IPR033121">
    <property type="entry name" value="PEPTIDASE_A1"/>
</dbReference>
<protein>
    <recommendedName>
        <fullName evidence="7">Peptidase A1 domain-containing protein</fullName>
    </recommendedName>
</protein>
<sequence>MACNVHPLVLCLAIIVTAAPAHAIFHFDFRTDMVSPFDGGYSRHDVWRRAALASNARVTKHAASHGKALGKKGKEISEADAATAVGGMEGHWMTVGIGTPPQPAKLVLDTSSPLIWAQCNLFEGPKAKQVEPIIDPAKSTTFQVVPCGDELCRGGQFTNCTDNKCMYSCLYANLVSEGVFASDTFTFGAEHNVAVPFGFGCGTLAGDGLAGASGIMSLSWSKLSLITQLSIPRFSYCFTPFTLGKKSPLLFGTTANLQKYKSTGPIQSMPLIKNPWNDVYYYVPMVGISVGTKKLDVPVESLVLNPDGSGGTVIDSGSTLSYLVKPAFEELKKRVVEAVKLPVAKHPVKEYQLCFKLPADMSLEKVEVPPLRLHFEGGAEMVLPRDNYFQEPMPGQMCLAIGQTPMPFFPNMISNVLQQNMHVLFDVRNSKLFFAPTECEKL</sequence>
<dbReference type="Proteomes" id="UP001054889">
    <property type="component" value="Unassembled WGS sequence"/>
</dbReference>
<evidence type="ECO:0000256" key="3">
    <source>
        <dbReference type="ARBA" id="ARBA00022750"/>
    </source>
</evidence>
<dbReference type="PANTHER" id="PTHR47967:SF56">
    <property type="entry name" value="PEPTIDASE A1 DOMAIN-CONTAINING PROTEIN"/>
    <property type="match status" value="1"/>
</dbReference>
<dbReference type="Pfam" id="PF14541">
    <property type="entry name" value="TAXi_C"/>
    <property type="match status" value="1"/>
</dbReference>
<evidence type="ECO:0000256" key="6">
    <source>
        <dbReference type="SAM" id="SignalP"/>
    </source>
</evidence>
<reference evidence="8" key="2">
    <citation type="submission" date="2021-12" db="EMBL/GenBank/DDBJ databases">
        <title>Resequencing data analysis of finger millet.</title>
        <authorList>
            <person name="Hatakeyama M."/>
            <person name="Aluri S."/>
            <person name="Balachadran M.T."/>
            <person name="Sivarajan S.R."/>
            <person name="Poveda L."/>
            <person name="Shimizu-Inatsugi R."/>
            <person name="Schlapbach R."/>
            <person name="Sreeman S.M."/>
            <person name="Shimizu K.K."/>
        </authorList>
    </citation>
    <scope>NUCLEOTIDE SEQUENCE</scope>
</reference>
<evidence type="ECO:0000256" key="1">
    <source>
        <dbReference type="ARBA" id="ARBA00007447"/>
    </source>
</evidence>
<feature type="signal peptide" evidence="6">
    <location>
        <begin position="1"/>
        <end position="23"/>
    </location>
</feature>
<gene>
    <name evidence="8" type="primary">gb03396</name>
    <name evidence="8" type="ORF">PR202_gb03396</name>
</gene>
<keyword evidence="4" id="KW-0378">Hydrolase</keyword>
<dbReference type="InterPro" id="IPR034161">
    <property type="entry name" value="Pepsin-like_plant"/>
</dbReference>
<reference evidence="8" key="1">
    <citation type="journal article" date="2018" name="DNA Res.">
        <title>Multiple hybrid de novo genome assembly of finger millet, an orphan allotetraploid crop.</title>
        <authorList>
            <person name="Hatakeyama M."/>
            <person name="Aluri S."/>
            <person name="Balachadran M.T."/>
            <person name="Sivarajan S.R."/>
            <person name="Patrignani A."/>
            <person name="Gruter S."/>
            <person name="Poveda L."/>
            <person name="Shimizu-Inatsugi R."/>
            <person name="Baeten J."/>
            <person name="Francoijs K.J."/>
            <person name="Nataraja K.N."/>
            <person name="Reddy Y.A.N."/>
            <person name="Phadnis S."/>
            <person name="Ravikumar R.L."/>
            <person name="Schlapbach R."/>
            <person name="Sreeman S.M."/>
            <person name="Shimizu K.K."/>
        </authorList>
    </citation>
    <scope>NUCLEOTIDE SEQUENCE</scope>
</reference>
<dbReference type="InterPro" id="IPR032861">
    <property type="entry name" value="TAXi_N"/>
</dbReference>
<evidence type="ECO:0000313" key="8">
    <source>
        <dbReference type="EMBL" id="GJN16411.1"/>
    </source>
</evidence>
<dbReference type="InterPro" id="IPR032799">
    <property type="entry name" value="TAXi_C"/>
</dbReference>
<dbReference type="AlphaFoldDB" id="A0AAV5E1J9"/>
<dbReference type="CDD" id="cd05476">
    <property type="entry name" value="pepsin_A_like_plant"/>
    <property type="match status" value="1"/>
</dbReference>
<evidence type="ECO:0000313" key="9">
    <source>
        <dbReference type="Proteomes" id="UP001054889"/>
    </source>
</evidence>
<dbReference type="InterPro" id="IPR051708">
    <property type="entry name" value="Plant_Aspart_Prot_A1"/>
</dbReference>
<evidence type="ECO:0000256" key="4">
    <source>
        <dbReference type="ARBA" id="ARBA00022801"/>
    </source>
</evidence>
<feature type="chain" id="PRO_5043775204" description="Peptidase A1 domain-containing protein" evidence="6">
    <location>
        <begin position="24"/>
        <end position="442"/>
    </location>
</feature>
<dbReference type="EMBL" id="BQKI01000072">
    <property type="protein sequence ID" value="GJN16411.1"/>
    <property type="molecule type" value="Genomic_DNA"/>
</dbReference>
<dbReference type="FunFam" id="2.40.70.10:FF:000033">
    <property type="entry name" value="Aspartyl protease family protein"/>
    <property type="match status" value="1"/>
</dbReference>